<name>A0ACB8TMQ0_9APHY</name>
<keyword evidence="2" id="KW-1185">Reference proteome</keyword>
<sequence>MFLSSSWQCATLWIARVALSIPLSQTWFATVHSSLPCFFVRILYSPGMITEATVFHTCVNYLRTVMRLANFLFFLFLPISQVFCVIFLTWAVISLTLSRMIIRIESSKAPFANMYTSDVRFKTWVAARNTFDFEQASWAAGSIGGSISS</sequence>
<dbReference type="EMBL" id="MU274976">
    <property type="protein sequence ID" value="KAI0083274.1"/>
    <property type="molecule type" value="Genomic_DNA"/>
</dbReference>
<reference evidence="1" key="1">
    <citation type="journal article" date="2021" name="Environ. Microbiol.">
        <title>Gene family expansions and transcriptome signatures uncover fungal adaptations to wood decay.</title>
        <authorList>
            <person name="Hage H."/>
            <person name="Miyauchi S."/>
            <person name="Viragh M."/>
            <person name="Drula E."/>
            <person name="Min B."/>
            <person name="Chaduli D."/>
            <person name="Navarro D."/>
            <person name="Favel A."/>
            <person name="Norest M."/>
            <person name="Lesage-Meessen L."/>
            <person name="Balint B."/>
            <person name="Merenyi Z."/>
            <person name="de Eugenio L."/>
            <person name="Morin E."/>
            <person name="Martinez A.T."/>
            <person name="Baldrian P."/>
            <person name="Stursova M."/>
            <person name="Martinez M.J."/>
            <person name="Novotny C."/>
            <person name="Magnuson J.K."/>
            <person name="Spatafora J.W."/>
            <person name="Maurice S."/>
            <person name="Pangilinan J."/>
            <person name="Andreopoulos W."/>
            <person name="LaButti K."/>
            <person name="Hundley H."/>
            <person name="Na H."/>
            <person name="Kuo A."/>
            <person name="Barry K."/>
            <person name="Lipzen A."/>
            <person name="Henrissat B."/>
            <person name="Riley R."/>
            <person name="Ahrendt S."/>
            <person name="Nagy L.G."/>
            <person name="Grigoriev I.V."/>
            <person name="Martin F."/>
            <person name="Rosso M.N."/>
        </authorList>
    </citation>
    <scope>NUCLEOTIDE SEQUENCE</scope>
    <source>
        <strain evidence="1">CBS 384.51</strain>
    </source>
</reference>
<protein>
    <submittedName>
        <fullName evidence="1">Uncharacterized protein</fullName>
    </submittedName>
</protein>
<gene>
    <name evidence="1" type="ORF">BDY19DRAFT_979752</name>
</gene>
<accession>A0ACB8TMQ0</accession>
<comment type="caution">
    <text evidence="1">The sequence shown here is derived from an EMBL/GenBank/DDBJ whole genome shotgun (WGS) entry which is preliminary data.</text>
</comment>
<organism evidence="1 2">
    <name type="scientific">Irpex rosettiformis</name>
    <dbReference type="NCBI Taxonomy" id="378272"/>
    <lineage>
        <taxon>Eukaryota</taxon>
        <taxon>Fungi</taxon>
        <taxon>Dikarya</taxon>
        <taxon>Basidiomycota</taxon>
        <taxon>Agaricomycotina</taxon>
        <taxon>Agaricomycetes</taxon>
        <taxon>Polyporales</taxon>
        <taxon>Irpicaceae</taxon>
        <taxon>Irpex</taxon>
    </lineage>
</organism>
<evidence type="ECO:0000313" key="1">
    <source>
        <dbReference type="EMBL" id="KAI0083274.1"/>
    </source>
</evidence>
<dbReference type="Proteomes" id="UP001055072">
    <property type="component" value="Unassembled WGS sequence"/>
</dbReference>
<evidence type="ECO:0000313" key="2">
    <source>
        <dbReference type="Proteomes" id="UP001055072"/>
    </source>
</evidence>
<proteinExistence type="predicted"/>